<name>R7SJE6_FOMME</name>
<evidence type="ECO:0000313" key="2">
    <source>
        <dbReference type="Proteomes" id="UP000053630"/>
    </source>
</evidence>
<accession>R7SJE6</accession>
<dbReference type="AlphaFoldDB" id="R7SJE6"/>
<keyword evidence="2" id="KW-1185">Reference proteome</keyword>
<dbReference type="OrthoDB" id="3268424at2759"/>
<dbReference type="EMBL" id="JH717986">
    <property type="protein sequence ID" value="EJC97719.1"/>
    <property type="molecule type" value="Genomic_DNA"/>
</dbReference>
<sequence length="73" mass="8002">MGLDFCSAPATSVDAKRAFSHRHHQINFMQHNIASNTFIAQMAVGSWNDTLLFSNINNAFSILEAKTSQTTGS</sequence>
<reference evidence="2" key="1">
    <citation type="journal article" date="2012" name="Science">
        <title>The Paleozoic origin of enzymatic lignin decomposition reconstructed from 31 fungal genomes.</title>
        <authorList>
            <person name="Floudas D."/>
            <person name="Binder M."/>
            <person name="Riley R."/>
            <person name="Barry K."/>
            <person name="Blanchette R.A."/>
            <person name="Henrissat B."/>
            <person name="Martinez A.T."/>
            <person name="Otillar R."/>
            <person name="Spatafora J.W."/>
            <person name="Yadav J.S."/>
            <person name="Aerts A."/>
            <person name="Benoit I."/>
            <person name="Boyd A."/>
            <person name="Carlson A."/>
            <person name="Copeland A."/>
            <person name="Coutinho P.M."/>
            <person name="de Vries R.P."/>
            <person name="Ferreira P."/>
            <person name="Findley K."/>
            <person name="Foster B."/>
            <person name="Gaskell J."/>
            <person name="Glotzer D."/>
            <person name="Gorecki P."/>
            <person name="Heitman J."/>
            <person name="Hesse C."/>
            <person name="Hori C."/>
            <person name="Igarashi K."/>
            <person name="Jurgens J.A."/>
            <person name="Kallen N."/>
            <person name="Kersten P."/>
            <person name="Kohler A."/>
            <person name="Kuees U."/>
            <person name="Kumar T.K.A."/>
            <person name="Kuo A."/>
            <person name="LaButti K."/>
            <person name="Larrondo L.F."/>
            <person name="Lindquist E."/>
            <person name="Ling A."/>
            <person name="Lombard V."/>
            <person name="Lucas S."/>
            <person name="Lundell T."/>
            <person name="Martin R."/>
            <person name="McLaughlin D.J."/>
            <person name="Morgenstern I."/>
            <person name="Morin E."/>
            <person name="Murat C."/>
            <person name="Nagy L.G."/>
            <person name="Nolan M."/>
            <person name="Ohm R.A."/>
            <person name="Patyshakuliyeva A."/>
            <person name="Rokas A."/>
            <person name="Ruiz-Duenas F.J."/>
            <person name="Sabat G."/>
            <person name="Salamov A."/>
            <person name="Samejima M."/>
            <person name="Schmutz J."/>
            <person name="Slot J.C."/>
            <person name="St John F."/>
            <person name="Stenlid J."/>
            <person name="Sun H."/>
            <person name="Sun S."/>
            <person name="Syed K."/>
            <person name="Tsang A."/>
            <person name="Wiebenga A."/>
            <person name="Young D."/>
            <person name="Pisabarro A."/>
            <person name="Eastwood D.C."/>
            <person name="Martin F."/>
            <person name="Cullen D."/>
            <person name="Grigoriev I.V."/>
            <person name="Hibbett D.S."/>
        </authorList>
    </citation>
    <scope>NUCLEOTIDE SEQUENCE [LARGE SCALE GENOMIC DNA]</scope>
    <source>
        <strain evidence="2">MF3/22</strain>
    </source>
</reference>
<dbReference type="Proteomes" id="UP000053630">
    <property type="component" value="Unassembled WGS sequence"/>
</dbReference>
<dbReference type="RefSeq" id="XP_007272130.1">
    <property type="nucleotide sequence ID" value="XM_007272068.1"/>
</dbReference>
<organism evidence="1 2">
    <name type="scientific">Fomitiporia mediterranea (strain MF3/22)</name>
    <name type="common">Grapevine white-rot fungus</name>
    <dbReference type="NCBI Taxonomy" id="694068"/>
    <lineage>
        <taxon>Eukaryota</taxon>
        <taxon>Fungi</taxon>
        <taxon>Dikarya</taxon>
        <taxon>Basidiomycota</taxon>
        <taxon>Agaricomycotina</taxon>
        <taxon>Agaricomycetes</taxon>
        <taxon>Hymenochaetales</taxon>
        <taxon>Hymenochaetaceae</taxon>
        <taxon>Fomitiporia</taxon>
    </lineage>
</organism>
<dbReference type="GeneID" id="18680999"/>
<dbReference type="OMA" id="QHNIASN"/>
<evidence type="ECO:0000313" key="1">
    <source>
        <dbReference type="EMBL" id="EJC97719.1"/>
    </source>
</evidence>
<dbReference type="KEGG" id="fme:FOMMEDRAFT_98363"/>
<proteinExistence type="predicted"/>
<protein>
    <recommendedName>
        <fullName evidence="3">HAT C-terminal dimerisation domain-containing protein</fullName>
    </recommendedName>
</protein>
<gene>
    <name evidence="1" type="ORF">FOMMEDRAFT_98363</name>
</gene>
<evidence type="ECO:0008006" key="3">
    <source>
        <dbReference type="Google" id="ProtNLM"/>
    </source>
</evidence>